<organism evidence="2 3">
    <name type="scientific">Nonomuraea guangzhouensis</name>
    <dbReference type="NCBI Taxonomy" id="1291555"/>
    <lineage>
        <taxon>Bacteria</taxon>
        <taxon>Bacillati</taxon>
        <taxon>Actinomycetota</taxon>
        <taxon>Actinomycetes</taxon>
        <taxon>Streptosporangiales</taxon>
        <taxon>Streptosporangiaceae</taxon>
        <taxon>Nonomuraea</taxon>
    </lineage>
</organism>
<protein>
    <submittedName>
        <fullName evidence="2">GNAT family N-acetyltransferase</fullName>
        <ecNumber evidence="2">2.3.-.-</ecNumber>
    </submittedName>
</protein>
<dbReference type="Gene3D" id="3.40.630.30">
    <property type="match status" value="1"/>
</dbReference>
<dbReference type="GO" id="GO:0016746">
    <property type="term" value="F:acyltransferase activity"/>
    <property type="evidence" value="ECO:0007669"/>
    <property type="project" value="UniProtKB-KW"/>
</dbReference>
<gene>
    <name evidence="2" type="ORF">ACFSJ0_24210</name>
</gene>
<reference evidence="3" key="1">
    <citation type="journal article" date="2019" name="Int. J. Syst. Evol. Microbiol.">
        <title>The Global Catalogue of Microorganisms (GCM) 10K type strain sequencing project: providing services to taxonomists for standard genome sequencing and annotation.</title>
        <authorList>
            <consortium name="The Broad Institute Genomics Platform"/>
            <consortium name="The Broad Institute Genome Sequencing Center for Infectious Disease"/>
            <person name="Wu L."/>
            <person name="Ma J."/>
        </authorList>
    </citation>
    <scope>NUCLEOTIDE SEQUENCE [LARGE SCALE GENOMIC DNA]</scope>
    <source>
        <strain evidence="3">CGMCC 1.15399</strain>
    </source>
</reference>
<dbReference type="RefSeq" id="WP_372454863.1">
    <property type="nucleotide sequence ID" value="NZ_JAHKRM010000001.1"/>
</dbReference>
<dbReference type="PANTHER" id="PTHR43441">
    <property type="entry name" value="RIBOSOMAL-PROTEIN-SERINE ACETYLTRANSFERASE"/>
    <property type="match status" value="1"/>
</dbReference>
<proteinExistence type="predicted"/>
<evidence type="ECO:0000313" key="2">
    <source>
        <dbReference type="EMBL" id="MFD1540180.1"/>
    </source>
</evidence>
<dbReference type="InterPro" id="IPR016181">
    <property type="entry name" value="Acyl_CoA_acyltransferase"/>
</dbReference>
<evidence type="ECO:0000259" key="1">
    <source>
        <dbReference type="PROSITE" id="PS51186"/>
    </source>
</evidence>
<dbReference type="EC" id="2.3.-.-" evidence="2"/>
<comment type="caution">
    <text evidence="2">The sequence shown here is derived from an EMBL/GenBank/DDBJ whole genome shotgun (WGS) entry which is preliminary data.</text>
</comment>
<evidence type="ECO:0000313" key="3">
    <source>
        <dbReference type="Proteomes" id="UP001597097"/>
    </source>
</evidence>
<dbReference type="InterPro" id="IPR000182">
    <property type="entry name" value="GNAT_dom"/>
</dbReference>
<dbReference type="PROSITE" id="PS51186">
    <property type="entry name" value="GNAT"/>
    <property type="match status" value="1"/>
</dbReference>
<name>A0ABW4GCF8_9ACTN</name>
<keyword evidence="2" id="KW-0808">Transferase</keyword>
<dbReference type="EMBL" id="JBHUCM010000019">
    <property type="protein sequence ID" value="MFD1540180.1"/>
    <property type="molecule type" value="Genomic_DNA"/>
</dbReference>
<dbReference type="PANTHER" id="PTHR43441:SF11">
    <property type="entry name" value="RIBOSOMAL-PROTEIN-SERINE ACETYLTRANSFERASE"/>
    <property type="match status" value="1"/>
</dbReference>
<dbReference type="InterPro" id="IPR051908">
    <property type="entry name" value="Ribosomal_N-acetyltransferase"/>
</dbReference>
<sequence length="157" mass="17631">MELRGSRVVLRGVVQDDEARLREIVATPEVAQWWGPVDEFDDMLAITVGGEVIGAIQYEEVEDPMYRSSGIDIFLGPQWHGCGFGQDAVRTLARWLIEDRGHHRLTIDPAAHNTVAINAYERVGFKRVGIMRAYERDPVTGEFHDGLLMDLLAGELI</sequence>
<feature type="domain" description="N-acetyltransferase" evidence="1">
    <location>
        <begin position="8"/>
        <end position="154"/>
    </location>
</feature>
<keyword evidence="2" id="KW-0012">Acyltransferase</keyword>
<dbReference type="Pfam" id="PF00583">
    <property type="entry name" value="Acetyltransf_1"/>
    <property type="match status" value="1"/>
</dbReference>
<keyword evidence="3" id="KW-1185">Reference proteome</keyword>
<dbReference type="SUPFAM" id="SSF55729">
    <property type="entry name" value="Acyl-CoA N-acyltransferases (Nat)"/>
    <property type="match status" value="1"/>
</dbReference>
<dbReference type="Proteomes" id="UP001597097">
    <property type="component" value="Unassembled WGS sequence"/>
</dbReference>
<accession>A0ABW4GCF8</accession>